<dbReference type="InterPro" id="IPR037053">
    <property type="entry name" value="Phage_tail_collar_dom_sf"/>
</dbReference>
<gene>
    <name evidence="3" type="ORF">QWJ38_11025</name>
</gene>
<feature type="signal peptide" evidence="1">
    <location>
        <begin position="1"/>
        <end position="27"/>
    </location>
</feature>
<dbReference type="InterPro" id="IPR011083">
    <property type="entry name" value="Phage_tail_collar_dom"/>
</dbReference>
<reference evidence="3 4" key="1">
    <citation type="submission" date="2023-06" db="EMBL/GenBank/DDBJ databases">
        <title>Pelomonas sp. PFR6 16S ribosomal RNA gene Genome sequencing and assembly.</title>
        <authorList>
            <person name="Woo H."/>
        </authorList>
    </citation>
    <scope>NUCLEOTIDE SEQUENCE [LARGE SCALE GENOMIC DNA]</scope>
    <source>
        <strain evidence="3 4">PFR6</strain>
    </source>
</reference>
<protein>
    <submittedName>
        <fullName evidence="3">Tail fiber protein</fullName>
    </submittedName>
</protein>
<accession>A0ABT8DR32</accession>
<keyword evidence="4" id="KW-1185">Reference proteome</keyword>
<dbReference type="Pfam" id="PF07484">
    <property type="entry name" value="Collar"/>
    <property type="match status" value="1"/>
</dbReference>
<feature type="domain" description="Phage tail collar" evidence="2">
    <location>
        <begin position="33"/>
        <end position="88"/>
    </location>
</feature>
<dbReference type="RefSeq" id="WP_290359134.1">
    <property type="nucleotide sequence ID" value="NZ_JAUHHC010000003.1"/>
</dbReference>
<organism evidence="3 4">
    <name type="scientific">Roseateles violae</name>
    <dbReference type="NCBI Taxonomy" id="3058042"/>
    <lineage>
        <taxon>Bacteria</taxon>
        <taxon>Pseudomonadati</taxon>
        <taxon>Pseudomonadota</taxon>
        <taxon>Betaproteobacteria</taxon>
        <taxon>Burkholderiales</taxon>
        <taxon>Sphaerotilaceae</taxon>
        <taxon>Roseateles</taxon>
    </lineage>
</organism>
<evidence type="ECO:0000313" key="3">
    <source>
        <dbReference type="EMBL" id="MDN3920810.1"/>
    </source>
</evidence>
<proteinExistence type="predicted"/>
<sequence>MSISSSLSRRAGLLLAATLLCAGAARADTPYLGEIRCGLWNFAPRGWALTNGQILPINQNQALFSLLGTNYGGDGRVNFALPNLRGRVAIGAGQGPGLSLYTVGQAGGSETMTLGPDQLPAHSHAVALPGSAGEGNAQSPASLAPAAQARTTLYAAPGNPALAMAPAAVSSTGGGQPFNRMQPFLPLTCVIALQGIFPTRD</sequence>
<dbReference type="SUPFAM" id="SSF88874">
    <property type="entry name" value="Receptor-binding domain of short tail fibre protein gp12"/>
    <property type="match status" value="1"/>
</dbReference>
<name>A0ABT8DR32_9BURK</name>
<feature type="chain" id="PRO_5047413623" evidence="1">
    <location>
        <begin position="28"/>
        <end position="201"/>
    </location>
</feature>
<comment type="caution">
    <text evidence="3">The sequence shown here is derived from an EMBL/GenBank/DDBJ whole genome shotgun (WGS) entry which is preliminary data.</text>
</comment>
<dbReference type="Gene3D" id="3.90.1340.10">
    <property type="entry name" value="Phage tail collar domain"/>
    <property type="match status" value="1"/>
</dbReference>
<dbReference type="EMBL" id="JAUHHC010000003">
    <property type="protein sequence ID" value="MDN3920810.1"/>
    <property type="molecule type" value="Genomic_DNA"/>
</dbReference>
<keyword evidence="1" id="KW-0732">Signal</keyword>
<evidence type="ECO:0000256" key="1">
    <source>
        <dbReference type="SAM" id="SignalP"/>
    </source>
</evidence>
<evidence type="ECO:0000313" key="4">
    <source>
        <dbReference type="Proteomes" id="UP001228044"/>
    </source>
</evidence>
<evidence type="ECO:0000259" key="2">
    <source>
        <dbReference type="Pfam" id="PF07484"/>
    </source>
</evidence>
<dbReference type="Proteomes" id="UP001228044">
    <property type="component" value="Unassembled WGS sequence"/>
</dbReference>